<dbReference type="InterPro" id="IPR016161">
    <property type="entry name" value="Ald_DH/histidinol_DH"/>
</dbReference>
<dbReference type="SUPFAM" id="SSF53720">
    <property type="entry name" value="ALDH-like"/>
    <property type="match status" value="1"/>
</dbReference>
<evidence type="ECO:0000256" key="4">
    <source>
        <dbReference type="PROSITE-ProRule" id="PRU10007"/>
    </source>
</evidence>
<feature type="active site" evidence="4">
    <location>
        <position position="259"/>
    </location>
</feature>
<dbReference type="InterPro" id="IPR029510">
    <property type="entry name" value="Ald_DH_CS_GLU"/>
</dbReference>
<dbReference type="InterPro" id="IPR016163">
    <property type="entry name" value="Ald_DH_C"/>
</dbReference>
<dbReference type="Gene3D" id="3.40.309.10">
    <property type="entry name" value="Aldehyde Dehydrogenase, Chain A, domain 2"/>
    <property type="match status" value="1"/>
</dbReference>
<dbReference type="Gene3D" id="3.40.605.10">
    <property type="entry name" value="Aldehyde Dehydrogenase, Chain A, domain 1"/>
    <property type="match status" value="1"/>
</dbReference>
<dbReference type="InterPro" id="IPR050740">
    <property type="entry name" value="Aldehyde_DH_Superfamily"/>
</dbReference>
<dbReference type="FunFam" id="3.40.309.10:FF:000004">
    <property type="entry name" value="Succinate-semialdehyde dehydrogenase I"/>
    <property type="match status" value="1"/>
</dbReference>
<comment type="similarity">
    <text evidence="1 5">Belongs to the aldehyde dehydrogenase family.</text>
</comment>
<organism evidence="7 8">
    <name type="scientific">Croceibacterium salegens</name>
    <dbReference type="NCBI Taxonomy" id="1737568"/>
    <lineage>
        <taxon>Bacteria</taxon>
        <taxon>Pseudomonadati</taxon>
        <taxon>Pseudomonadota</taxon>
        <taxon>Alphaproteobacteria</taxon>
        <taxon>Sphingomonadales</taxon>
        <taxon>Erythrobacteraceae</taxon>
        <taxon>Croceibacterium</taxon>
    </lineage>
</organism>
<dbReference type="Proteomes" id="UP000433652">
    <property type="component" value="Unassembled WGS sequence"/>
</dbReference>
<dbReference type="OrthoDB" id="9761688at2"/>
<dbReference type="InterPro" id="IPR016160">
    <property type="entry name" value="Ald_DH_CS_CYS"/>
</dbReference>
<dbReference type="PANTHER" id="PTHR43353:SF5">
    <property type="entry name" value="SUCCINATE-SEMIALDEHYDE DEHYDROGENASE, MITOCHONDRIAL"/>
    <property type="match status" value="1"/>
</dbReference>
<dbReference type="InterPro" id="IPR016162">
    <property type="entry name" value="Ald_DH_N"/>
</dbReference>
<dbReference type="PROSITE" id="PS00070">
    <property type="entry name" value="ALDEHYDE_DEHYDR_CYS"/>
    <property type="match status" value="1"/>
</dbReference>
<accession>A0A6I4SXV5</accession>
<comment type="caution">
    <text evidence="7">The sequence shown here is derived from an EMBL/GenBank/DDBJ whole genome shotgun (WGS) entry which is preliminary data.</text>
</comment>
<dbReference type="FunFam" id="3.40.605.10:FF:000026">
    <property type="entry name" value="Aldehyde dehydrogenase, putative"/>
    <property type="match status" value="1"/>
</dbReference>
<name>A0A6I4SXV5_9SPHN</name>
<dbReference type="Pfam" id="PF00171">
    <property type="entry name" value="Aldedh"/>
    <property type="match status" value="1"/>
</dbReference>
<evidence type="ECO:0000313" key="8">
    <source>
        <dbReference type="Proteomes" id="UP000433652"/>
    </source>
</evidence>
<protein>
    <submittedName>
        <fullName evidence="7">Aldehyde dehydrogenase family protein</fullName>
    </submittedName>
</protein>
<dbReference type="AlphaFoldDB" id="A0A6I4SXV5"/>
<feature type="domain" description="Aldehyde dehydrogenase" evidence="6">
    <location>
        <begin position="24"/>
        <end position="479"/>
    </location>
</feature>
<dbReference type="GO" id="GO:0009450">
    <property type="term" value="P:gamma-aminobutyric acid catabolic process"/>
    <property type="evidence" value="ECO:0007669"/>
    <property type="project" value="TreeGrafter"/>
</dbReference>
<dbReference type="GO" id="GO:0004777">
    <property type="term" value="F:succinate-semialdehyde dehydrogenase (NAD+) activity"/>
    <property type="evidence" value="ECO:0007669"/>
    <property type="project" value="TreeGrafter"/>
</dbReference>
<keyword evidence="3" id="KW-0558">Oxidation</keyword>
<keyword evidence="8" id="KW-1185">Reference proteome</keyword>
<dbReference type="EMBL" id="WTYM01000058">
    <property type="protein sequence ID" value="MXO60845.1"/>
    <property type="molecule type" value="Genomic_DNA"/>
</dbReference>
<evidence type="ECO:0000313" key="7">
    <source>
        <dbReference type="EMBL" id="MXO60845.1"/>
    </source>
</evidence>
<sequence length="485" mass="50926">MTATRGKLDEPDLLISKALVGGKWIGGAGKPVEVDDPYTLEEITEVPGLGTEATGKAIDAASDAFPKWAAMPAKDRGAILRKWFELIATHGEDLARIMVRENGKTLADARGEVAYANGFMQFFSEEATRARGEIIPPHEAGRAIYATREPVGVCGLITPWNFPLAMLTRKVGPALAAGCTVVAKPASATPLTALAFAKLGEEAGLPAGVLNVVTGSARLIGEALTSSSVVRKLSFTGSTEVGVELYRACAATMKRISMELGGNAPMIIFDDADLDIAVEAARVAKFRNSGQTCIAANRFYVQAGIRDAFLEAFGKVVANTKPGDGFDEGSAIGPMIDDAGKDKVLEHREQALKAGARLVAGGGDLDGRMVAPTLLADVPQGALLTTEETFGPLAGVVTFDTIEDAIRMANDTPFGLAAYFCSQDPKTIARMGRAIESGMVGINTGLISTPYAPFGGVKMSGLGREGSHLGIEEYLNVKYLSEANL</sequence>
<dbReference type="CDD" id="cd07103">
    <property type="entry name" value="ALDH_F5_SSADH_GabD"/>
    <property type="match status" value="1"/>
</dbReference>
<dbReference type="FunFam" id="3.40.605.10:FF:000005">
    <property type="entry name" value="Succinate-semialdehyde dehydrogenase I"/>
    <property type="match status" value="1"/>
</dbReference>
<evidence type="ECO:0000256" key="1">
    <source>
        <dbReference type="ARBA" id="ARBA00009986"/>
    </source>
</evidence>
<evidence type="ECO:0000259" key="6">
    <source>
        <dbReference type="Pfam" id="PF00171"/>
    </source>
</evidence>
<evidence type="ECO:0000256" key="3">
    <source>
        <dbReference type="ARBA" id="ARBA00023097"/>
    </source>
</evidence>
<dbReference type="PROSITE" id="PS00687">
    <property type="entry name" value="ALDEHYDE_DEHYDR_GLU"/>
    <property type="match status" value="1"/>
</dbReference>
<evidence type="ECO:0000256" key="2">
    <source>
        <dbReference type="ARBA" id="ARBA00023002"/>
    </source>
</evidence>
<reference evidence="7 8" key="1">
    <citation type="submission" date="2019-12" db="EMBL/GenBank/DDBJ databases">
        <title>Genomic-based taxomic classification of the family Erythrobacteraceae.</title>
        <authorList>
            <person name="Xu L."/>
        </authorList>
    </citation>
    <scope>NUCLEOTIDE SEQUENCE [LARGE SCALE GENOMIC DNA]</scope>
    <source>
        <strain evidence="7 8">MCCC 1K01500</strain>
    </source>
</reference>
<proteinExistence type="inferred from homology"/>
<gene>
    <name evidence="7" type="ORF">GRI89_14985</name>
</gene>
<dbReference type="InterPro" id="IPR015590">
    <property type="entry name" value="Aldehyde_DH_dom"/>
</dbReference>
<keyword evidence="2 5" id="KW-0560">Oxidoreductase</keyword>
<evidence type="ECO:0000256" key="5">
    <source>
        <dbReference type="RuleBase" id="RU003345"/>
    </source>
</evidence>
<dbReference type="PANTHER" id="PTHR43353">
    <property type="entry name" value="SUCCINATE-SEMIALDEHYDE DEHYDROGENASE, MITOCHONDRIAL"/>
    <property type="match status" value="1"/>
</dbReference>